<comment type="caution">
    <text evidence="1">The sequence shown here is derived from an EMBL/GenBank/DDBJ whole genome shotgun (WGS) entry which is preliminary data.</text>
</comment>
<protein>
    <submittedName>
        <fullName evidence="1">Uncharacterized protein</fullName>
    </submittedName>
</protein>
<sequence length="168" mass="18912">MLTLPEKVRRKKQPYLAIRARLLQRQISKQARLYYPELRQYMQAQGIAETGHSFLRYNLVSQSSELELEFGYFTDKLHPGGGPMRGGMMPGGTFTSVTWRGDYSGLRDAHAMLTGWGSITGAEWDATHTDAGIQYGCRLAVFKKSMLEGLPPEDWITEIAVLHKSASE</sequence>
<evidence type="ECO:0000313" key="1">
    <source>
        <dbReference type="EMBL" id="MBL0374389.1"/>
    </source>
</evidence>
<organism evidence="1 2">
    <name type="scientific">Rhizobium setariae</name>
    <dbReference type="NCBI Taxonomy" id="2801340"/>
    <lineage>
        <taxon>Bacteria</taxon>
        <taxon>Pseudomonadati</taxon>
        <taxon>Pseudomonadota</taxon>
        <taxon>Alphaproteobacteria</taxon>
        <taxon>Hyphomicrobiales</taxon>
        <taxon>Rhizobiaceae</taxon>
        <taxon>Rhizobium/Agrobacterium group</taxon>
        <taxon>Rhizobium</taxon>
    </lineage>
</organism>
<dbReference type="EMBL" id="JAEQNC010000013">
    <property type="protein sequence ID" value="MBL0374389.1"/>
    <property type="molecule type" value="Genomic_DNA"/>
</dbReference>
<gene>
    <name evidence="1" type="ORF">JJB09_20455</name>
</gene>
<evidence type="ECO:0000313" key="2">
    <source>
        <dbReference type="Proteomes" id="UP000633219"/>
    </source>
</evidence>
<dbReference type="RefSeq" id="WP_201662695.1">
    <property type="nucleotide sequence ID" value="NZ_JAEQNC010000013.1"/>
</dbReference>
<dbReference type="AlphaFoldDB" id="A0A936YTW5"/>
<accession>A0A936YTW5</accession>
<dbReference type="InterPro" id="IPR011256">
    <property type="entry name" value="Reg_factor_effector_dom_sf"/>
</dbReference>
<name>A0A936YTW5_9HYPH</name>
<reference evidence="1" key="1">
    <citation type="submission" date="2021-01" db="EMBL/GenBank/DDBJ databases">
        <title>Rhizobium sp. strain KVB221 16S ribosomal RNA gene Genome sequencing and assembly.</title>
        <authorList>
            <person name="Kang M."/>
        </authorList>
    </citation>
    <scope>NUCLEOTIDE SEQUENCE</scope>
    <source>
        <strain evidence="1">KVB221</strain>
    </source>
</reference>
<dbReference type="Proteomes" id="UP000633219">
    <property type="component" value="Unassembled WGS sequence"/>
</dbReference>
<proteinExistence type="predicted"/>
<dbReference type="Gene3D" id="3.20.80.10">
    <property type="entry name" value="Regulatory factor, effector binding domain"/>
    <property type="match status" value="1"/>
</dbReference>
<keyword evidence="2" id="KW-1185">Reference proteome</keyword>